<evidence type="ECO:0000256" key="4">
    <source>
        <dbReference type="ARBA" id="ARBA00022692"/>
    </source>
</evidence>
<sequence>MEQILPLLSATFVLALLAGTFRSIRLNLLLDPGTRSRRIAIFSFEVIEWLLWTSALISLAVAAPHPITILLFVMFAVSIVTAARLRYREEADSLNRWMRLGAESGTSIITLSENLSVGFRSRIANQTRVFAMRLNRGESIVDAARRSRLPLDADTLGAFLLPQTEVATNADATRLSLTHDSIEEMSQDEDSSKSASLVPQQFVYVVVTAFLAWLFGTTIRTYLSHLFEEMFEMFAFESEFATNALNSVALIGNFLIAFIAVWLVFSIVIRWLPLWMVRWVPWFGNQAITRWRCDVLRSLERGIRAEQPASQIFELARQTARVRWIRLRCDAAHRSVENGVPLPAAMRNAKLITAREQVWLTSAEQNGNFAESIQLLVSNLQRRQTLLWKVRMAWLVPLATVLVGVFILAHAMYMFHFLYSFIRMMA</sequence>
<keyword evidence="10" id="KW-1185">Reference proteome</keyword>
<gene>
    <name evidence="9" type="ORF">FHS27_002652</name>
</gene>
<dbReference type="RefSeq" id="WP_246419688.1">
    <property type="nucleotide sequence ID" value="NZ_JACHXU010000008.1"/>
</dbReference>
<dbReference type="PANTHER" id="PTHR30012">
    <property type="entry name" value="GENERAL SECRETION PATHWAY PROTEIN"/>
    <property type="match status" value="1"/>
</dbReference>
<dbReference type="EMBL" id="JACHXU010000008">
    <property type="protein sequence ID" value="MBB3206838.1"/>
    <property type="molecule type" value="Genomic_DNA"/>
</dbReference>
<evidence type="ECO:0000256" key="7">
    <source>
        <dbReference type="SAM" id="Phobius"/>
    </source>
</evidence>
<comment type="caution">
    <text evidence="9">The sequence shown here is derived from an EMBL/GenBank/DDBJ whole genome shotgun (WGS) entry which is preliminary data.</text>
</comment>
<keyword evidence="3" id="KW-1003">Cell membrane</keyword>
<dbReference type="GO" id="GO:0005886">
    <property type="term" value="C:plasma membrane"/>
    <property type="evidence" value="ECO:0007669"/>
    <property type="project" value="UniProtKB-SubCell"/>
</dbReference>
<protein>
    <recommendedName>
        <fullName evidence="8">Type II secretion system protein GspF domain-containing protein</fullName>
    </recommendedName>
</protein>
<name>A0A7W5DYI0_9BACT</name>
<evidence type="ECO:0000256" key="1">
    <source>
        <dbReference type="ARBA" id="ARBA00004651"/>
    </source>
</evidence>
<evidence type="ECO:0000313" key="9">
    <source>
        <dbReference type="EMBL" id="MBB3206838.1"/>
    </source>
</evidence>
<feature type="transmembrane region" description="Helical" evidence="7">
    <location>
        <begin position="40"/>
        <end position="61"/>
    </location>
</feature>
<keyword evidence="4 7" id="KW-0812">Transmembrane</keyword>
<dbReference type="InterPro" id="IPR003004">
    <property type="entry name" value="GspF/PilC"/>
</dbReference>
<comment type="similarity">
    <text evidence="2">Belongs to the GSP F family.</text>
</comment>
<proteinExistence type="inferred from homology"/>
<evidence type="ECO:0000313" key="10">
    <source>
        <dbReference type="Proteomes" id="UP000536179"/>
    </source>
</evidence>
<evidence type="ECO:0000256" key="5">
    <source>
        <dbReference type="ARBA" id="ARBA00022989"/>
    </source>
</evidence>
<evidence type="ECO:0000256" key="6">
    <source>
        <dbReference type="ARBA" id="ARBA00023136"/>
    </source>
</evidence>
<dbReference type="AlphaFoldDB" id="A0A7W5DYI0"/>
<dbReference type="InterPro" id="IPR018076">
    <property type="entry name" value="T2SS_GspF_dom"/>
</dbReference>
<feature type="transmembrane region" description="Helical" evidence="7">
    <location>
        <begin position="6"/>
        <end position="28"/>
    </location>
</feature>
<feature type="transmembrane region" description="Helical" evidence="7">
    <location>
        <begin position="202"/>
        <end position="223"/>
    </location>
</feature>
<dbReference type="InterPro" id="IPR042094">
    <property type="entry name" value="T2SS_GspF_sf"/>
</dbReference>
<evidence type="ECO:0000259" key="8">
    <source>
        <dbReference type="Pfam" id="PF00482"/>
    </source>
</evidence>
<organism evidence="9 10">
    <name type="scientific">Aporhodopirellula rubra</name>
    <dbReference type="NCBI Taxonomy" id="980271"/>
    <lineage>
        <taxon>Bacteria</taxon>
        <taxon>Pseudomonadati</taxon>
        <taxon>Planctomycetota</taxon>
        <taxon>Planctomycetia</taxon>
        <taxon>Pirellulales</taxon>
        <taxon>Pirellulaceae</taxon>
        <taxon>Aporhodopirellula</taxon>
    </lineage>
</organism>
<keyword evidence="5 7" id="KW-1133">Transmembrane helix</keyword>
<evidence type="ECO:0000256" key="2">
    <source>
        <dbReference type="ARBA" id="ARBA00005745"/>
    </source>
</evidence>
<evidence type="ECO:0000256" key="3">
    <source>
        <dbReference type="ARBA" id="ARBA00022475"/>
    </source>
</evidence>
<reference evidence="9 10" key="1">
    <citation type="submission" date="2020-08" db="EMBL/GenBank/DDBJ databases">
        <title>Genomic Encyclopedia of Type Strains, Phase III (KMG-III): the genomes of soil and plant-associated and newly described type strains.</title>
        <authorList>
            <person name="Whitman W."/>
        </authorList>
    </citation>
    <scope>NUCLEOTIDE SEQUENCE [LARGE SCALE GENOMIC DNA]</scope>
    <source>
        <strain evidence="9 10">CECT 8075</strain>
    </source>
</reference>
<feature type="transmembrane region" description="Helical" evidence="7">
    <location>
        <begin position="67"/>
        <end position="87"/>
    </location>
</feature>
<feature type="transmembrane region" description="Helical" evidence="7">
    <location>
        <begin position="243"/>
        <end position="269"/>
    </location>
</feature>
<feature type="transmembrane region" description="Helical" evidence="7">
    <location>
        <begin position="392"/>
        <end position="415"/>
    </location>
</feature>
<dbReference type="Proteomes" id="UP000536179">
    <property type="component" value="Unassembled WGS sequence"/>
</dbReference>
<keyword evidence="6 7" id="KW-0472">Membrane</keyword>
<accession>A0A7W5DYI0</accession>
<dbReference type="Gene3D" id="1.20.81.30">
    <property type="entry name" value="Type II secretion system (T2SS), domain F"/>
    <property type="match status" value="1"/>
</dbReference>
<dbReference type="PANTHER" id="PTHR30012:SF0">
    <property type="entry name" value="TYPE II SECRETION SYSTEM PROTEIN F-RELATED"/>
    <property type="match status" value="1"/>
</dbReference>
<dbReference type="Pfam" id="PF00482">
    <property type="entry name" value="T2SSF"/>
    <property type="match status" value="1"/>
</dbReference>
<feature type="domain" description="Type II secretion system protein GspF" evidence="8">
    <location>
        <begin position="297"/>
        <end position="415"/>
    </location>
</feature>
<comment type="subcellular location">
    <subcellularLocation>
        <location evidence="1">Cell membrane</location>
        <topology evidence="1">Multi-pass membrane protein</topology>
    </subcellularLocation>
</comment>